<evidence type="ECO:0000259" key="4">
    <source>
        <dbReference type="PROSITE" id="PS50110"/>
    </source>
</evidence>
<feature type="domain" description="Response regulatory" evidence="4">
    <location>
        <begin position="1"/>
        <end position="115"/>
    </location>
</feature>
<dbReference type="Gene3D" id="3.40.50.2300">
    <property type="match status" value="1"/>
</dbReference>
<feature type="modified residue" description="4-aspartylphosphate" evidence="3">
    <location>
        <position position="51"/>
    </location>
</feature>
<dbReference type="InterPro" id="IPR046947">
    <property type="entry name" value="LytR-like"/>
</dbReference>
<feature type="domain" description="HTH LytTR-type" evidence="5">
    <location>
        <begin position="126"/>
        <end position="224"/>
    </location>
</feature>
<dbReference type="Pfam" id="PF04397">
    <property type="entry name" value="LytTR"/>
    <property type="match status" value="1"/>
</dbReference>
<dbReference type="PANTHER" id="PTHR37299:SF1">
    <property type="entry name" value="STAGE 0 SPORULATION PROTEIN A HOMOLOG"/>
    <property type="match status" value="1"/>
</dbReference>
<dbReference type="PROSITE" id="PS50110">
    <property type="entry name" value="RESPONSE_REGULATORY"/>
    <property type="match status" value="1"/>
</dbReference>
<dbReference type="SMART" id="SM00448">
    <property type="entry name" value="REC"/>
    <property type="match status" value="1"/>
</dbReference>
<dbReference type="GO" id="GO:0000156">
    <property type="term" value="F:phosphorelay response regulator activity"/>
    <property type="evidence" value="ECO:0007669"/>
    <property type="project" value="InterPro"/>
</dbReference>
<keyword evidence="3" id="KW-0597">Phosphoprotein</keyword>
<dbReference type="RefSeq" id="WP_304247324.1">
    <property type="nucleotide sequence ID" value="NZ_DYUC01000011.1"/>
</dbReference>
<organism evidence="6 7">
    <name type="scientific">Pseudoflavonifractor capillosus</name>
    <dbReference type="NCBI Taxonomy" id="106588"/>
    <lineage>
        <taxon>Bacteria</taxon>
        <taxon>Bacillati</taxon>
        <taxon>Bacillota</taxon>
        <taxon>Clostridia</taxon>
        <taxon>Eubacteriales</taxon>
        <taxon>Oscillospiraceae</taxon>
        <taxon>Pseudoflavonifractor</taxon>
    </lineage>
</organism>
<protein>
    <recommendedName>
        <fullName evidence="1">Stage 0 sporulation protein A homolog</fullName>
    </recommendedName>
</protein>
<keyword evidence="6" id="KW-0238">DNA-binding</keyword>
<dbReference type="CDD" id="cd00156">
    <property type="entry name" value="REC"/>
    <property type="match status" value="1"/>
</dbReference>
<dbReference type="EMBL" id="DYUC01000011">
    <property type="protein sequence ID" value="HJG85664.1"/>
    <property type="molecule type" value="Genomic_DNA"/>
</dbReference>
<dbReference type="AlphaFoldDB" id="A0A921MJC3"/>
<sequence length="235" mass="27379">MDDDCTERGRLKEYLAYVEQIQEQSFSVQEYDSAERFLMLFEQQFDIVFMDIKFSDGMDGMSAARRMRAIDANVILIFVTNLAQMAIHGYEVDALDFMVKPLEKYAFQLKMRRALGRIQPRERQLIQVRCNGGDIYLDTRNIRYLEVDGHYVIYHTREGDFTEYISLTGARKKLDDPAFFRCDRGLMINMRMLSRIEGDSCVVDGKQLTVAHSQKSELKRAFAEFLSGRRKKEGA</sequence>
<dbReference type="PANTHER" id="PTHR37299">
    <property type="entry name" value="TRANSCRIPTIONAL REGULATOR-RELATED"/>
    <property type="match status" value="1"/>
</dbReference>
<comment type="function">
    <text evidence="2">May play the central regulatory role in sporulation. It may be an element of the effector pathway responsible for the activation of sporulation genes in response to nutritional stress. Spo0A may act in concert with spo0H (a sigma factor) to control the expression of some genes that are critical to the sporulation process.</text>
</comment>
<evidence type="ECO:0000259" key="5">
    <source>
        <dbReference type="PROSITE" id="PS50930"/>
    </source>
</evidence>
<evidence type="ECO:0000313" key="7">
    <source>
        <dbReference type="Proteomes" id="UP000760668"/>
    </source>
</evidence>
<dbReference type="SUPFAM" id="SSF52172">
    <property type="entry name" value="CheY-like"/>
    <property type="match status" value="1"/>
</dbReference>
<evidence type="ECO:0000256" key="1">
    <source>
        <dbReference type="ARBA" id="ARBA00018672"/>
    </source>
</evidence>
<dbReference type="InterPro" id="IPR007492">
    <property type="entry name" value="LytTR_DNA-bd_dom"/>
</dbReference>
<gene>
    <name evidence="6" type="ORF">K8V01_01335</name>
</gene>
<dbReference type="GO" id="GO:0003677">
    <property type="term" value="F:DNA binding"/>
    <property type="evidence" value="ECO:0007669"/>
    <property type="project" value="UniProtKB-KW"/>
</dbReference>
<accession>A0A921MJC3</accession>
<name>A0A921MJC3_9FIRM</name>
<dbReference type="PROSITE" id="PS50930">
    <property type="entry name" value="HTH_LYTTR"/>
    <property type="match status" value="1"/>
</dbReference>
<proteinExistence type="predicted"/>
<dbReference type="Proteomes" id="UP000760668">
    <property type="component" value="Unassembled WGS sequence"/>
</dbReference>
<evidence type="ECO:0000256" key="2">
    <source>
        <dbReference type="ARBA" id="ARBA00024867"/>
    </source>
</evidence>
<comment type="caution">
    <text evidence="6">The sequence shown here is derived from an EMBL/GenBank/DDBJ whole genome shotgun (WGS) entry which is preliminary data.</text>
</comment>
<dbReference type="Gene3D" id="2.40.50.1020">
    <property type="entry name" value="LytTr DNA-binding domain"/>
    <property type="match status" value="1"/>
</dbReference>
<reference evidence="6" key="1">
    <citation type="journal article" date="2021" name="PeerJ">
        <title>Extensive microbial diversity within the chicken gut microbiome revealed by metagenomics and culture.</title>
        <authorList>
            <person name="Gilroy R."/>
            <person name="Ravi A."/>
            <person name="Getino M."/>
            <person name="Pursley I."/>
            <person name="Horton D.L."/>
            <person name="Alikhan N.F."/>
            <person name="Baker D."/>
            <person name="Gharbi K."/>
            <person name="Hall N."/>
            <person name="Watson M."/>
            <person name="Adriaenssens E.M."/>
            <person name="Foster-Nyarko E."/>
            <person name="Jarju S."/>
            <person name="Secka A."/>
            <person name="Antonio M."/>
            <person name="Oren A."/>
            <person name="Chaudhuri R.R."/>
            <person name="La Ragione R."/>
            <person name="Hildebrand F."/>
            <person name="Pallen M.J."/>
        </authorList>
    </citation>
    <scope>NUCLEOTIDE SEQUENCE</scope>
    <source>
        <strain evidence="6">CHK179-5677</strain>
    </source>
</reference>
<reference evidence="6" key="2">
    <citation type="submission" date="2021-09" db="EMBL/GenBank/DDBJ databases">
        <authorList>
            <person name="Gilroy R."/>
        </authorList>
    </citation>
    <scope>NUCLEOTIDE SEQUENCE</scope>
    <source>
        <strain evidence="6">CHK179-5677</strain>
    </source>
</reference>
<evidence type="ECO:0000313" key="6">
    <source>
        <dbReference type="EMBL" id="HJG85664.1"/>
    </source>
</evidence>
<dbReference type="Pfam" id="PF00072">
    <property type="entry name" value="Response_reg"/>
    <property type="match status" value="1"/>
</dbReference>
<dbReference type="InterPro" id="IPR011006">
    <property type="entry name" value="CheY-like_superfamily"/>
</dbReference>
<dbReference type="SMART" id="SM00850">
    <property type="entry name" value="LytTR"/>
    <property type="match status" value="1"/>
</dbReference>
<evidence type="ECO:0000256" key="3">
    <source>
        <dbReference type="PROSITE-ProRule" id="PRU00169"/>
    </source>
</evidence>
<dbReference type="InterPro" id="IPR001789">
    <property type="entry name" value="Sig_transdc_resp-reg_receiver"/>
</dbReference>